<dbReference type="Proteomes" id="UP001626550">
    <property type="component" value="Unassembled WGS sequence"/>
</dbReference>
<dbReference type="AlphaFoldDB" id="A0ABD2PV91"/>
<keyword evidence="2" id="KW-1185">Reference proteome</keyword>
<gene>
    <name evidence="1" type="ORF">Ciccas_010430</name>
</gene>
<sequence length="229" mass="25990">RGQFLDAFLAQFYQSCEDAPTTPVQAHDAKETNAPYNRFDNVAGETQVKKPSMLENRCRLRALWNNAGLTEASLIHRDYKLCDLNVNSPDGLYDLTAICLDQLTRTHTDSTNYAQIPSQESDIQNFPELQSGLSLQKFFSLIRAKMLGLLDFLRPLVQSFVDRFLVLWLSRKLTSTCTPSIVANLIGQLHEIAFSPTQPKLVAPFENRLRWDSVSTRQSKYLDRGRSAC</sequence>
<accession>A0ABD2PV91</accession>
<protein>
    <submittedName>
        <fullName evidence="1">Uncharacterized protein</fullName>
    </submittedName>
</protein>
<dbReference type="EMBL" id="JBJKFK010002514">
    <property type="protein sequence ID" value="KAL3310993.1"/>
    <property type="molecule type" value="Genomic_DNA"/>
</dbReference>
<name>A0ABD2PV91_9PLAT</name>
<evidence type="ECO:0000313" key="1">
    <source>
        <dbReference type="EMBL" id="KAL3310993.1"/>
    </source>
</evidence>
<comment type="caution">
    <text evidence="1">The sequence shown here is derived from an EMBL/GenBank/DDBJ whole genome shotgun (WGS) entry which is preliminary data.</text>
</comment>
<evidence type="ECO:0000313" key="2">
    <source>
        <dbReference type="Proteomes" id="UP001626550"/>
    </source>
</evidence>
<organism evidence="1 2">
    <name type="scientific">Cichlidogyrus casuarinus</name>
    <dbReference type="NCBI Taxonomy" id="1844966"/>
    <lineage>
        <taxon>Eukaryota</taxon>
        <taxon>Metazoa</taxon>
        <taxon>Spiralia</taxon>
        <taxon>Lophotrochozoa</taxon>
        <taxon>Platyhelminthes</taxon>
        <taxon>Monogenea</taxon>
        <taxon>Monopisthocotylea</taxon>
        <taxon>Dactylogyridea</taxon>
        <taxon>Ancyrocephalidae</taxon>
        <taxon>Cichlidogyrus</taxon>
    </lineage>
</organism>
<reference evidence="1 2" key="1">
    <citation type="submission" date="2024-11" db="EMBL/GenBank/DDBJ databases">
        <title>Adaptive evolution of stress response genes in parasites aligns with host niche diversity.</title>
        <authorList>
            <person name="Hahn C."/>
            <person name="Resl P."/>
        </authorList>
    </citation>
    <scope>NUCLEOTIDE SEQUENCE [LARGE SCALE GENOMIC DNA]</scope>
    <source>
        <strain evidence="1">EGGRZ-B1_66</strain>
        <tissue evidence="1">Body</tissue>
    </source>
</reference>
<feature type="non-terminal residue" evidence="1">
    <location>
        <position position="1"/>
    </location>
</feature>
<proteinExistence type="predicted"/>